<name>A0ABR4Q589_9CEST</name>
<dbReference type="Proteomes" id="UP001651158">
    <property type="component" value="Unassembled WGS sequence"/>
</dbReference>
<organism evidence="1 2">
    <name type="scientific">Taenia crassiceps</name>
    <dbReference type="NCBI Taxonomy" id="6207"/>
    <lineage>
        <taxon>Eukaryota</taxon>
        <taxon>Metazoa</taxon>
        <taxon>Spiralia</taxon>
        <taxon>Lophotrochozoa</taxon>
        <taxon>Platyhelminthes</taxon>
        <taxon>Cestoda</taxon>
        <taxon>Eucestoda</taxon>
        <taxon>Cyclophyllidea</taxon>
        <taxon>Taeniidae</taxon>
        <taxon>Taenia</taxon>
    </lineage>
</organism>
<keyword evidence="2" id="KW-1185">Reference proteome</keyword>
<accession>A0ABR4Q589</accession>
<gene>
    <name evidence="1" type="ORF">TcWFU_008535</name>
</gene>
<reference evidence="1 2" key="1">
    <citation type="journal article" date="2022" name="Front. Cell. Infect. Microbiol.">
        <title>The Genomes of Two Strains of Taenia crassiceps the Animal Model for the Study of Human Cysticercosis.</title>
        <authorList>
            <person name="Bobes R.J."/>
            <person name="Estrada K."/>
            <person name="Rios-Valencia D.G."/>
            <person name="Calderon-Gallegos A."/>
            <person name="de la Torre P."/>
            <person name="Carrero J.C."/>
            <person name="Sanchez-Flores A."/>
            <person name="Laclette J.P."/>
        </authorList>
    </citation>
    <scope>NUCLEOTIDE SEQUENCE [LARGE SCALE GENOMIC DNA]</scope>
    <source>
        <strain evidence="1">WFUcys</strain>
    </source>
</reference>
<protein>
    <submittedName>
        <fullName evidence="1">Uncharacterized protein</fullName>
    </submittedName>
</protein>
<evidence type="ECO:0000313" key="2">
    <source>
        <dbReference type="Proteomes" id="UP001651158"/>
    </source>
</evidence>
<comment type="caution">
    <text evidence="1">The sequence shown here is derived from an EMBL/GenBank/DDBJ whole genome shotgun (WGS) entry which is preliminary data.</text>
</comment>
<proteinExistence type="predicted"/>
<evidence type="ECO:0000313" key="1">
    <source>
        <dbReference type="EMBL" id="KAL5104752.1"/>
    </source>
</evidence>
<dbReference type="EMBL" id="JAKROA010000011">
    <property type="protein sequence ID" value="KAL5104752.1"/>
    <property type="molecule type" value="Genomic_DNA"/>
</dbReference>
<sequence>MLKNAKQMYISIKRFSVISVQLAKSRNPVKTFLRVANPAPYAYDAPTWLLHSTSVPIAPSVRLQVIVAFDNTT</sequence>